<dbReference type="Pfam" id="PF00990">
    <property type="entry name" value="GGDEF"/>
    <property type="match status" value="1"/>
</dbReference>
<reference evidence="8 9" key="1">
    <citation type="journal article" date="2020" name="Microbiol. Resour. Announc.">
        <title>Complete genome sequence of Pseudomonas otitidis strain MrB4, isolated from Lake Biwa in Japan.</title>
        <authorList>
            <person name="Miyazaki K."/>
            <person name="Hase E."/>
            <person name="Maruya T."/>
        </authorList>
    </citation>
    <scope>NUCLEOTIDE SEQUENCE [LARGE SCALE GENOMIC DNA]</scope>
    <source>
        <strain evidence="8 9">MrB4</strain>
    </source>
</reference>
<comment type="catalytic activity">
    <reaction evidence="4">
        <text>2 GTP = 3',3'-c-di-GMP + 2 diphosphate</text>
        <dbReference type="Rhea" id="RHEA:24898"/>
        <dbReference type="ChEBI" id="CHEBI:33019"/>
        <dbReference type="ChEBI" id="CHEBI:37565"/>
        <dbReference type="ChEBI" id="CHEBI:58805"/>
        <dbReference type="EC" id="2.7.7.65"/>
    </reaction>
</comment>
<dbReference type="Proteomes" id="UP000501237">
    <property type="component" value="Chromosome"/>
</dbReference>
<dbReference type="GO" id="GO:0000160">
    <property type="term" value="P:phosphorelay signal transduction system"/>
    <property type="evidence" value="ECO:0007669"/>
    <property type="project" value="InterPro"/>
</dbReference>
<dbReference type="InterPro" id="IPR001789">
    <property type="entry name" value="Sig_transdc_resp-reg_receiver"/>
</dbReference>
<dbReference type="PANTHER" id="PTHR45138">
    <property type="entry name" value="REGULATORY COMPONENTS OF SENSORY TRANSDUCTION SYSTEM"/>
    <property type="match status" value="1"/>
</dbReference>
<dbReference type="Gene3D" id="3.30.70.270">
    <property type="match status" value="1"/>
</dbReference>
<feature type="domain" description="Response regulatory" evidence="6">
    <location>
        <begin position="5"/>
        <end position="120"/>
    </location>
</feature>
<evidence type="ECO:0000256" key="1">
    <source>
        <dbReference type="ARBA" id="ARBA00001946"/>
    </source>
</evidence>
<sequence>MHDAIILLVDDDTLAIRALSKALNGLGQIRFATSGEEGLRIARESFPDLVILDSEMPGMSGFQVCEALKKDPVLEAIPVIFITSHTEGDMEEAGLALGAVDFIAKPIRPAIVAARVRTHLRLKQALDRLNVLAQTDGLTGLSNRRTLDAALERECVRASRGGSAVSLVLLDIDFFKRYNDTYGHIQGDQCLVLVSAALRRCAKRAIDVVARYGGEEFALLLPDTGPDGAWEVAEHIHHEVARLGIPHAESDKGQVSVSIGVASFVPTEPTSHPHLSPADLLKAADAALYEAKTAGRSCSRQRDVPGEPATG</sequence>
<dbReference type="PANTHER" id="PTHR45138:SF9">
    <property type="entry name" value="DIGUANYLATE CYCLASE DGCM-RELATED"/>
    <property type="match status" value="1"/>
</dbReference>
<protein>
    <recommendedName>
        <fullName evidence="3">diguanylate cyclase</fullName>
        <ecNumber evidence="3">2.7.7.65</ecNumber>
    </recommendedName>
</protein>
<evidence type="ECO:0000313" key="8">
    <source>
        <dbReference type="EMBL" id="BCA28902.1"/>
    </source>
</evidence>
<dbReference type="EC" id="2.7.7.65" evidence="3"/>
<dbReference type="AlphaFoldDB" id="A0A679GHZ7"/>
<dbReference type="RefSeq" id="WP_172433700.1">
    <property type="nucleotide sequence ID" value="NZ_AP022642.1"/>
</dbReference>
<name>A0A679GHZ7_9GAMM</name>
<dbReference type="InterPro" id="IPR050469">
    <property type="entry name" value="Diguanylate_Cyclase"/>
</dbReference>
<evidence type="ECO:0000259" key="7">
    <source>
        <dbReference type="PROSITE" id="PS50887"/>
    </source>
</evidence>
<dbReference type="EMBL" id="AP022642">
    <property type="protein sequence ID" value="BCA28902.1"/>
    <property type="molecule type" value="Genomic_DNA"/>
</dbReference>
<gene>
    <name evidence="8" type="ORF">PtoMrB4_28790</name>
</gene>
<proteinExistence type="predicted"/>
<keyword evidence="5" id="KW-0597">Phosphoprotein</keyword>
<evidence type="ECO:0000259" key="6">
    <source>
        <dbReference type="PROSITE" id="PS50110"/>
    </source>
</evidence>
<evidence type="ECO:0000256" key="5">
    <source>
        <dbReference type="PROSITE-ProRule" id="PRU00169"/>
    </source>
</evidence>
<dbReference type="InterPro" id="IPR043128">
    <property type="entry name" value="Rev_trsase/Diguanyl_cyclase"/>
</dbReference>
<comment type="cofactor">
    <cofactor evidence="1">
        <name>Mg(2+)</name>
        <dbReference type="ChEBI" id="CHEBI:18420"/>
    </cofactor>
</comment>
<dbReference type="InterPro" id="IPR029787">
    <property type="entry name" value="Nucleotide_cyclase"/>
</dbReference>
<dbReference type="GO" id="GO:0052621">
    <property type="term" value="F:diguanylate cyclase activity"/>
    <property type="evidence" value="ECO:0007669"/>
    <property type="project" value="UniProtKB-EC"/>
</dbReference>
<accession>A0A679GHZ7</accession>
<evidence type="ECO:0000256" key="4">
    <source>
        <dbReference type="ARBA" id="ARBA00034247"/>
    </source>
</evidence>
<evidence type="ECO:0000256" key="3">
    <source>
        <dbReference type="ARBA" id="ARBA00012528"/>
    </source>
</evidence>
<evidence type="ECO:0000313" key="9">
    <source>
        <dbReference type="Proteomes" id="UP000501237"/>
    </source>
</evidence>
<organism evidence="8 9">
    <name type="scientific">Metapseudomonas otitidis</name>
    <dbReference type="NCBI Taxonomy" id="319939"/>
    <lineage>
        <taxon>Bacteria</taxon>
        <taxon>Pseudomonadati</taxon>
        <taxon>Pseudomonadota</taxon>
        <taxon>Gammaproteobacteria</taxon>
        <taxon>Pseudomonadales</taxon>
        <taxon>Pseudomonadaceae</taxon>
        <taxon>Metapseudomonas</taxon>
    </lineage>
</organism>
<dbReference type="FunFam" id="3.30.70.270:FF:000001">
    <property type="entry name" value="Diguanylate cyclase domain protein"/>
    <property type="match status" value="1"/>
</dbReference>
<evidence type="ECO:0000256" key="2">
    <source>
        <dbReference type="ARBA" id="ARBA00004533"/>
    </source>
</evidence>
<dbReference type="PROSITE" id="PS50110">
    <property type="entry name" value="RESPONSE_REGULATORY"/>
    <property type="match status" value="1"/>
</dbReference>
<comment type="subcellular location">
    <subcellularLocation>
        <location evidence="2">Cell inner membrane</location>
    </subcellularLocation>
</comment>
<dbReference type="GO" id="GO:0043709">
    <property type="term" value="P:cell adhesion involved in single-species biofilm formation"/>
    <property type="evidence" value="ECO:0007669"/>
    <property type="project" value="TreeGrafter"/>
</dbReference>
<dbReference type="SUPFAM" id="SSF52172">
    <property type="entry name" value="CheY-like"/>
    <property type="match status" value="1"/>
</dbReference>
<dbReference type="KEGG" id="poj:PtoMrB4_28790"/>
<dbReference type="InterPro" id="IPR011006">
    <property type="entry name" value="CheY-like_superfamily"/>
</dbReference>
<dbReference type="PROSITE" id="PS50887">
    <property type="entry name" value="GGDEF"/>
    <property type="match status" value="1"/>
</dbReference>
<feature type="domain" description="GGDEF" evidence="7">
    <location>
        <begin position="163"/>
        <end position="304"/>
    </location>
</feature>
<dbReference type="Pfam" id="PF00072">
    <property type="entry name" value="Response_reg"/>
    <property type="match status" value="1"/>
</dbReference>
<dbReference type="SMART" id="SM00267">
    <property type="entry name" value="GGDEF"/>
    <property type="match status" value="1"/>
</dbReference>
<dbReference type="NCBIfam" id="TIGR00254">
    <property type="entry name" value="GGDEF"/>
    <property type="match status" value="1"/>
</dbReference>
<dbReference type="InterPro" id="IPR000160">
    <property type="entry name" value="GGDEF_dom"/>
</dbReference>
<dbReference type="CDD" id="cd01949">
    <property type="entry name" value="GGDEF"/>
    <property type="match status" value="1"/>
</dbReference>
<dbReference type="Gene3D" id="3.40.50.2300">
    <property type="match status" value="1"/>
</dbReference>
<dbReference type="GO" id="GO:1902201">
    <property type="term" value="P:negative regulation of bacterial-type flagellum-dependent cell motility"/>
    <property type="evidence" value="ECO:0007669"/>
    <property type="project" value="TreeGrafter"/>
</dbReference>
<dbReference type="SUPFAM" id="SSF55073">
    <property type="entry name" value="Nucleotide cyclase"/>
    <property type="match status" value="1"/>
</dbReference>
<feature type="modified residue" description="4-aspartylphosphate" evidence="5">
    <location>
        <position position="53"/>
    </location>
</feature>
<dbReference type="GeneID" id="57398095"/>
<dbReference type="GO" id="GO:0005886">
    <property type="term" value="C:plasma membrane"/>
    <property type="evidence" value="ECO:0007669"/>
    <property type="project" value="UniProtKB-SubCell"/>
</dbReference>
<dbReference type="SMART" id="SM00448">
    <property type="entry name" value="REC"/>
    <property type="match status" value="1"/>
</dbReference>